<dbReference type="CDD" id="cd00051">
    <property type="entry name" value="EFh"/>
    <property type="match status" value="2"/>
</dbReference>
<accession>A0AAU9JQX2</accession>
<evidence type="ECO:0000313" key="10">
    <source>
        <dbReference type="Proteomes" id="UP001162131"/>
    </source>
</evidence>
<dbReference type="SUPFAM" id="SSF47473">
    <property type="entry name" value="EF-hand"/>
    <property type="match status" value="2"/>
</dbReference>
<keyword evidence="4" id="KW-0677">Repeat</keyword>
<dbReference type="PROSITE" id="PS00018">
    <property type="entry name" value="EF_HAND_1"/>
    <property type="match status" value="5"/>
</dbReference>
<proteinExistence type="inferred from homology"/>
<dbReference type="InterPro" id="IPR002048">
    <property type="entry name" value="EF_hand_dom"/>
</dbReference>
<keyword evidence="10" id="KW-1185">Reference proteome</keyword>
<keyword evidence="3" id="KW-0479">Metal-binding</keyword>
<dbReference type="Pfam" id="PF13202">
    <property type="entry name" value="EF-hand_5"/>
    <property type="match status" value="1"/>
</dbReference>
<evidence type="ECO:0000256" key="6">
    <source>
        <dbReference type="ARBA" id="ARBA00023288"/>
    </source>
</evidence>
<dbReference type="EMBL" id="CAJZBQ010000041">
    <property type="protein sequence ID" value="CAG9326717.1"/>
    <property type="molecule type" value="Genomic_DNA"/>
</dbReference>
<dbReference type="Pfam" id="PF13499">
    <property type="entry name" value="EF-hand_7"/>
    <property type="match status" value="1"/>
</dbReference>
<evidence type="ECO:0000256" key="7">
    <source>
        <dbReference type="SAM" id="MobiDB-lite"/>
    </source>
</evidence>
<dbReference type="InterPro" id="IPR028846">
    <property type="entry name" value="Recoverin"/>
</dbReference>
<evidence type="ECO:0000256" key="3">
    <source>
        <dbReference type="ARBA" id="ARBA00022723"/>
    </source>
</evidence>
<dbReference type="Proteomes" id="UP001162131">
    <property type="component" value="Unassembled WGS sequence"/>
</dbReference>
<dbReference type="AlphaFoldDB" id="A0AAU9JQX2"/>
<feature type="domain" description="EF-hand" evidence="8">
    <location>
        <begin position="507"/>
        <end position="542"/>
    </location>
</feature>
<comment type="similarity">
    <text evidence="1">Belongs to the recoverin family.</text>
</comment>
<keyword evidence="2" id="KW-0519">Myristate</keyword>
<evidence type="ECO:0000256" key="4">
    <source>
        <dbReference type="ARBA" id="ARBA00022737"/>
    </source>
</evidence>
<dbReference type="SMART" id="SM00054">
    <property type="entry name" value="EFh"/>
    <property type="match status" value="5"/>
</dbReference>
<gene>
    <name evidence="9" type="ORF">BSTOLATCC_MIC41985</name>
</gene>
<dbReference type="GO" id="GO:0005509">
    <property type="term" value="F:calcium ion binding"/>
    <property type="evidence" value="ECO:0007669"/>
    <property type="project" value="InterPro"/>
</dbReference>
<dbReference type="PRINTS" id="PR00450">
    <property type="entry name" value="RECOVERIN"/>
</dbReference>
<dbReference type="PANTHER" id="PTHR23055">
    <property type="entry name" value="CALCIUM BINDING PROTEINS"/>
    <property type="match status" value="1"/>
</dbReference>
<reference evidence="9" key="1">
    <citation type="submission" date="2021-09" db="EMBL/GenBank/DDBJ databases">
        <authorList>
            <consortium name="AG Swart"/>
            <person name="Singh M."/>
            <person name="Singh A."/>
            <person name="Seah K."/>
            <person name="Emmerich C."/>
        </authorList>
    </citation>
    <scope>NUCLEOTIDE SEQUENCE</scope>
    <source>
        <strain evidence="9">ATCC30299</strain>
    </source>
</reference>
<evidence type="ECO:0000256" key="1">
    <source>
        <dbReference type="ARBA" id="ARBA00006049"/>
    </source>
</evidence>
<feature type="region of interest" description="Disordered" evidence="7">
    <location>
        <begin position="77"/>
        <end position="98"/>
    </location>
</feature>
<sequence>MATLSKRLFESLEKLNEMGQLLLVANNISGISEGERNAFKELAIQKHPGMLAGLEVFKLDRNTDLLVDTWRRFIGETTPQRQATPPVQSSTKKPEVKEEAKTHLTKGDLAQFFSVKMKNKIPDPNRAADAVIALFGTQGEVEKEKLLSWMNNGGLKKFIKFNSESAAGKFIKNALPGLKKAMSPLFEPPKLAEDEIVKLRDIIGLGGEKPKVLVNEIRNKMGKRPGISLEEFTEIILGVEQTQEGWEQMRKKNAIKMLFEILDENKNGQLDNDEILNSVIILCGGSPEDKIEAVFTLYDVNGDGLISFDELLAHHTAAFKIMFAARPELRSQCGETPETLAQITVESIFQEIDVNNDRVITLPEFKAWYNKEAITDDLKSDRDAKIEAFTNRKEQLINRLRETKKHLTSPENIDLVMAQKEATGLGEVNVYDALRMFKEQNTTGFFSRQQFNGILKDLVNKYSGIKVNEEAFHGVASQLFLKFDNDGNGVVSMEELFCGLSVLCAGSLASKLKAAVECFDQSGDGELQFSEVVRYFKSVFNMLIPDDITDIKPSKIAAATAKNLFATVGANIESDGISYEIIKNWVDLHQRTAL</sequence>
<protein>
    <recommendedName>
        <fullName evidence="8">EF-hand domain-containing protein</fullName>
    </recommendedName>
</protein>
<feature type="domain" description="EF-hand" evidence="8">
    <location>
        <begin position="340"/>
        <end position="375"/>
    </location>
</feature>
<evidence type="ECO:0000256" key="2">
    <source>
        <dbReference type="ARBA" id="ARBA00022707"/>
    </source>
</evidence>
<dbReference type="InterPro" id="IPR011992">
    <property type="entry name" value="EF-hand-dom_pair"/>
</dbReference>
<evidence type="ECO:0000256" key="5">
    <source>
        <dbReference type="ARBA" id="ARBA00022837"/>
    </source>
</evidence>
<feature type="domain" description="EF-hand" evidence="8">
    <location>
        <begin position="478"/>
        <end position="506"/>
    </location>
</feature>
<keyword evidence="6" id="KW-0449">Lipoprotein</keyword>
<evidence type="ECO:0000313" key="9">
    <source>
        <dbReference type="EMBL" id="CAG9326717.1"/>
    </source>
</evidence>
<keyword evidence="5" id="KW-0106">Calcium</keyword>
<feature type="domain" description="EF-hand" evidence="8">
    <location>
        <begin position="250"/>
        <end position="285"/>
    </location>
</feature>
<comment type="caution">
    <text evidence="9">The sequence shown here is derived from an EMBL/GenBank/DDBJ whole genome shotgun (WGS) entry which is preliminary data.</text>
</comment>
<dbReference type="Gene3D" id="1.10.238.10">
    <property type="entry name" value="EF-hand"/>
    <property type="match status" value="2"/>
</dbReference>
<evidence type="ECO:0000259" key="8">
    <source>
        <dbReference type="PROSITE" id="PS50222"/>
    </source>
</evidence>
<dbReference type="PROSITE" id="PS50222">
    <property type="entry name" value="EF_HAND_2"/>
    <property type="match status" value="5"/>
</dbReference>
<name>A0AAU9JQX2_9CILI</name>
<dbReference type="PANTHER" id="PTHR23055:SF178">
    <property type="entry name" value="NEUROCALCIN HOMOLOG"/>
    <property type="match status" value="1"/>
</dbReference>
<organism evidence="9 10">
    <name type="scientific">Blepharisma stoltei</name>
    <dbReference type="NCBI Taxonomy" id="1481888"/>
    <lineage>
        <taxon>Eukaryota</taxon>
        <taxon>Sar</taxon>
        <taxon>Alveolata</taxon>
        <taxon>Ciliophora</taxon>
        <taxon>Postciliodesmatophora</taxon>
        <taxon>Heterotrichea</taxon>
        <taxon>Heterotrichida</taxon>
        <taxon>Blepharismidae</taxon>
        <taxon>Blepharisma</taxon>
    </lineage>
</organism>
<feature type="compositionally biased region" description="Polar residues" evidence="7">
    <location>
        <begin position="77"/>
        <end position="91"/>
    </location>
</feature>
<feature type="domain" description="EF-hand" evidence="8">
    <location>
        <begin position="286"/>
        <end position="321"/>
    </location>
</feature>
<dbReference type="InterPro" id="IPR018247">
    <property type="entry name" value="EF_Hand_1_Ca_BS"/>
</dbReference>